<comment type="caution">
    <text evidence="1">The sequence shown here is derived from an EMBL/GenBank/DDBJ whole genome shotgun (WGS) entry which is preliminary data.</text>
</comment>
<dbReference type="STRING" id="1462526.BN990_03474"/>
<dbReference type="OrthoDB" id="1645744at2"/>
<dbReference type="Gene3D" id="3.90.1720.10">
    <property type="entry name" value="endopeptidase domain like (from Nostoc punctiforme)"/>
    <property type="match status" value="1"/>
</dbReference>
<evidence type="ECO:0000313" key="1">
    <source>
        <dbReference type="EMBL" id="CDQ41119.1"/>
    </source>
</evidence>
<dbReference type="Proteomes" id="UP000028875">
    <property type="component" value="Unassembled WGS sequence"/>
</dbReference>
<dbReference type="AlphaFoldDB" id="A0A024QF52"/>
<reference evidence="1 2" key="1">
    <citation type="submission" date="2014-03" db="EMBL/GenBank/DDBJ databases">
        <authorList>
            <person name="Urmite Genomes U."/>
        </authorList>
    </citation>
    <scope>NUCLEOTIDE SEQUENCE [LARGE SCALE GENOMIC DNA]</scope>
    <source>
        <strain evidence="1 2">Vm-5</strain>
    </source>
</reference>
<proteinExistence type="predicted"/>
<accession>A0A024QF52</accession>
<reference evidence="2" key="2">
    <citation type="submission" date="2014-05" db="EMBL/GenBank/DDBJ databases">
        <title>Draft genome sequence of Virgibacillus massiliensis Vm-5.</title>
        <authorList>
            <person name="Khelaifia S."/>
            <person name="Croce O."/>
            <person name="Lagier J.C."/>
            <person name="Raoult D."/>
        </authorList>
    </citation>
    <scope>NUCLEOTIDE SEQUENCE [LARGE SCALE GENOMIC DNA]</scope>
    <source>
        <strain evidence="2">Vm-5</strain>
    </source>
</reference>
<protein>
    <submittedName>
        <fullName evidence="1">Uncharacterized protein</fullName>
    </submittedName>
</protein>
<dbReference type="InterPro" id="IPR038765">
    <property type="entry name" value="Papain-like_cys_pep_sf"/>
</dbReference>
<name>A0A024QF52_9BACI</name>
<dbReference type="SUPFAM" id="SSF54001">
    <property type="entry name" value="Cysteine proteinases"/>
    <property type="match status" value="1"/>
</dbReference>
<sequence>MNQDSNSKRQVYLIFTDTGTLFTKLIKFYTRKPLNHASLSFSLELENMYSFGRKNPANPFIGGFVKENISEGLFRNAVCEVYSCNVTEFEYKKMVDKVNQMEQQKDRYRYNLIGMVALLFQFNIHRSNAFFCSQFVATILNELDNKLNKSANLCTPQDLRDMNNLTCIFKGELKNYPYRFEEKENEIELPSRKAI</sequence>
<evidence type="ECO:0000313" key="2">
    <source>
        <dbReference type="Proteomes" id="UP000028875"/>
    </source>
</evidence>
<gene>
    <name evidence="1" type="ORF">BN990_03474</name>
</gene>
<keyword evidence="2" id="KW-1185">Reference proteome</keyword>
<dbReference type="EMBL" id="CCDP010000002">
    <property type="protein sequence ID" value="CDQ41119.1"/>
    <property type="molecule type" value="Genomic_DNA"/>
</dbReference>
<organism evidence="1 2">
    <name type="scientific">Virgibacillus massiliensis</name>
    <dbReference type="NCBI Taxonomy" id="1462526"/>
    <lineage>
        <taxon>Bacteria</taxon>
        <taxon>Bacillati</taxon>
        <taxon>Bacillota</taxon>
        <taxon>Bacilli</taxon>
        <taxon>Bacillales</taxon>
        <taxon>Bacillaceae</taxon>
        <taxon>Virgibacillus</taxon>
    </lineage>
</organism>
<dbReference type="RefSeq" id="WP_021288803.1">
    <property type="nucleotide sequence ID" value="NZ_BNER01000007.1"/>
</dbReference>
<dbReference type="eggNOG" id="ENOG5031Z3H">
    <property type="taxonomic scope" value="Bacteria"/>
</dbReference>